<evidence type="ECO:0000256" key="11">
    <source>
        <dbReference type="ARBA" id="ARBA00031636"/>
    </source>
</evidence>
<comment type="caution">
    <text evidence="13">The sequence shown here is derived from an EMBL/GenBank/DDBJ whole genome shotgun (WGS) entry which is preliminary data.</text>
</comment>
<dbReference type="GO" id="GO:0042910">
    <property type="term" value="F:xenobiotic transmembrane transporter activity"/>
    <property type="evidence" value="ECO:0007669"/>
    <property type="project" value="InterPro"/>
</dbReference>
<dbReference type="Pfam" id="PF01554">
    <property type="entry name" value="MatE"/>
    <property type="match status" value="2"/>
</dbReference>
<feature type="transmembrane region" description="Helical" evidence="12">
    <location>
        <begin position="155"/>
        <end position="180"/>
    </location>
</feature>
<keyword evidence="3" id="KW-0813">Transport</keyword>
<dbReference type="InterPro" id="IPR002528">
    <property type="entry name" value="MATE_fam"/>
</dbReference>
<feature type="transmembrane region" description="Helical" evidence="12">
    <location>
        <begin position="282"/>
        <end position="300"/>
    </location>
</feature>
<accession>A0A2T3NZ18</accession>
<evidence type="ECO:0000256" key="4">
    <source>
        <dbReference type="ARBA" id="ARBA00022449"/>
    </source>
</evidence>
<proteinExistence type="predicted"/>
<feature type="transmembrane region" description="Helical" evidence="12">
    <location>
        <begin position="88"/>
        <end position="107"/>
    </location>
</feature>
<dbReference type="CDD" id="cd13131">
    <property type="entry name" value="MATE_NorM_like"/>
    <property type="match status" value="1"/>
</dbReference>
<keyword evidence="7 12" id="KW-1133">Transmembrane helix</keyword>
<dbReference type="Proteomes" id="UP000241771">
    <property type="component" value="Unassembled WGS sequence"/>
</dbReference>
<feature type="transmembrane region" description="Helical" evidence="12">
    <location>
        <begin position="312"/>
        <end position="335"/>
    </location>
</feature>
<evidence type="ECO:0000256" key="3">
    <source>
        <dbReference type="ARBA" id="ARBA00022448"/>
    </source>
</evidence>
<evidence type="ECO:0000256" key="2">
    <source>
        <dbReference type="ARBA" id="ARBA00013489"/>
    </source>
</evidence>
<evidence type="ECO:0000256" key="10">
    <source>
        <dbReference type="ARBA" id="ARBA00030855"/>
    </source>
</evidence>
<feature type="transmembrane region" description="Helical" evidence="12">
    <location>
        <begin position="53"/>
        <end position="76"/>
    </location>
</feature>
<evidence type="ECO:0000256" key="12">
    <source>
        <dbReference type="SAM" id="Phobius"/>
    </source>
</evidence>
<keyword evidence="4" id="KW-0050">Antiport</keyword>
<dbReference type="PANTHER" id="PTHR43298">
    <property type="entry name" value="MULTIDRUG RESISTANCE PROTEIN NORM-RELATED"/>
    <property type="match status" value="1"/>
</dbReference>
<gene>
    <name evidence="13" type="ORF">C9I98_06045</name>
</gene>
<evidence type="ECO:0000256" key="9">
    <source>
        <dbReference type="ARBA" id="ARBA00023136"/>
    </source>
</evidence>
<dbReference type="PANTHER" id="PTHR43298:SF2">
    <property type="entry name" value="FMN_FAD EXPORTER YEEO-RELATED"/>
    <property type="match status" value="1"/>
</dbReference>
<feature type="transmembrane region" description="Helical" evidence="12">
    <location>
        <begin position="186"/>
        <end position="211"/>
    </location>
</feature>
<dbReference type="RefSeq" id="WP_107271709.1">
    <property type="nucleotide sequence ID" value="NZ_PYMA01000002.1"/>
</dbReference>
<organism evidence="13 14">
    <name type="scientific">Photobacterium sanctipauli</name>
    <dbReference type="NCBI Taxonomy" id="1342794"/>
    <lineage>
        <taxon>Bacteria</taxon>
        <taxon>Pseudomonadati</taxon>
        <taxon>Pseudomonadota</taxon>
        <taxon>Gammaproteobacteria</taxon>
        <taxon>Vibrionales</taxon>
        <taxon>Vibrionaceae</taxon>
        <taxon>Photobacterium</taxon>
    </lineage>
</organism>
<feature type="transmembrane region" description="Helical" evidence="12">
    <location>
        <begin position="386"/>
        <end position="406"/>
    </location>
</feature>
<evidence type="ECO:0000313" key="14">
    <source>
        <dbReference type="Proteomes" id="UP000241771"/>
    </source>
</evidence>
<feature type="transmembrane region" description="Helical" evidence="12">
    <location>
        <begin position="418"/>
        <end position="436"/>
    </location>
</feature>
<dbReference type="GO" id="GO:0006811">
    <property type="term" value="P:monoatomic ion transport"/>
    <property type="evidence" value="ECO:0007669"/>
    <property type="project" value="UniProtKB-KW"/>
</dbReference>
<keyword evidence="8" id="KW-0406">Ion transport</keyword>
<dbReference type="InterPro" id="IPR050222">
    <property type="entry name" value="MATE_MdtK"/>
</dbReference>
<dbReference type="EMBL" id="PYMA01000002">
    <property type="protein sequence ID" value="PSW21482.1"/>
    <property type="molecule type" value="Genomic_DNA"/>
</dbReference>
<sequence>MHNYRRETRHLLKLAFPVLIASVAQTSMGFVDTVMAGGVSATDMAAVSVAASIWLPSILFGVGLLIALVPIVATLNGSGKKEKIPFEVQHGFMLAAIISVPIILVLYNAGALVDMMDVEQALAEKTIGYLHAVLFAVPGLLFFQTLKSFSEGLSLTIPAMVIGFIGLAVNIPLNWIFVYGKFGAPALGGVGCGVATAIVYWLMFGSMLVYIKLNKKLNSVGLFSHWHKPQLGAISRLFKLGLPVAASIFFEVSLFAAIALLISPLGSITVAAHQVASNFSSLIFMIPMSIGAALSIRVGHLLGRKDIEEAKIASHCGLLVGLLTAMLTAVLTVVFREQIAQMYTDNPEVIFIAGQLLFLAAVYQCTDAIQVVAAGALRGYKDMRAIFIRTFIAYWILGLPIGYILGITDWLGEPMGPHGFWIGNIIGLTAAAIMLATRLRWIHRQDDESQIAMSLR</sequence>
<evidence type="ECO:0000256" key="8">
    <source>
        <dbReference type="ARBA" id="ARBA00023065"/>
    </source>
</evidence>
<keyword evidence="14" id="KW-1185">Reference proteome</keyword>
<dbReference type="InterPro" id="IPR048279">
    <property type="entry name" value="MdtK-like"/>
</dbReference>
<evidence type="ECO:0000256" key="5">
    <source>
        <dbReference type="ARBA" id="ARBA00022475"/>
    </source>
</evidence>
<comment type="subcellular location">
    <subcellularLocation>
        <location evidence="1">Cell inner membrane</location>
        <topology evidence="1">Multi-pass membrane protein</topology>
    </subcellularLocation>
</comment>
<dbReference type="GO" id="GO:0015297">
    <property type="term" value="F:antiporter activity"/>
    <property type="evidence" value="ECO:0007669"/>
    <property type="project" value="UniProtKB-KW"/>
</dbReference>
<evidence type="ECO:0000256" key="7">
    <source>
        <dbReference type="ARBA" id="ARBA00022989"/>
    </source>
</evidence>
<dbReference type="PIRSF" id="PIRSF006603">
    <property type="entry name" value="DinF"/>
    <property type="match status" value="1"/>
</dbReference>
<protein>
    <recommendedName>
        <fullName evidence="2">Multidrug resistance protein NorM</fullName>
    </recommendedName>
    <alternativeName>
        <fullName evidence="11">Multidrug-efflux transporter</fullName>
    </alternativeName>
    <alternativeName>
        <fullName evidence="10">Na(+)/drug antiporter</fullName>
    </alternativeName>
</protein>
<evidence type="ECO:0000256" key="1">
    <source>
        <dbReference type="ARBA" id="ARBA00004429"/>
    </source>
</evidence>
<evidence type="ECO:0000313" key="13">
    <source>
        <dbReference type="EMBL" id="PSW21482.1"/>
    </source>
</evidence>
<dbReference type="NCBIfam" id="TIGR00797">
    <property type="entry name" value="matE"/>
    <property type="match status" value="1"/>
</dbReference>
<feature type="transmembrane region" description="Helical" evidence="12">
    <location>
        <begin position="240"/>
        <end position="262"/>
    </location>
</feature>
<keyword evidence="9 12" id="KW-0472">Membrane</keyword>
<feature type="transmembrane region" description="Helical" evidence="12">
    <location>
        <begin position="127"/>
        <end position="143"/>
    </location>
</feature>
<keyword evidence="5" id="KW-1003">Cell membrane</keyword>
<name>A0A2T3NZ18_9GAMM</name>
<keyword evidence="6 12" id="KW-0812">Transmembrane</keyword>
<dbReference type="AlphaFoldDB" id="A0A2T3NZ18"/>
<reference evidence="13 14" key="1">
    <citation type="submission" date="2018-01" db="EMBL/GenBank/DDBJ databases">
        <title>Whole genome sequencing of Histamine producing bacteria.</title>
        <authorList>
            <person name="Butler K."/>
        </authorList>
    </citation>
    <scope>NUCLEOTIDE SEQUENCE [LARGE SCALE GENOMIC DNA]</scope>
    <source>
        <strain evidence="13 14">DSM 100436</strain>
    </source>
</reference>
<evidence type="ECO:0000256" key="6">
    <source>
        <dbReference type="ARBA" id="ARBA00022692"/>
    </source>
</evidence>
<feature type="transmembrane region" description="Helical" evidence="12">
    <location>
        <begin position="350"/>
        <end position="374"/>
    </location>
</feature>
<dbReference type="GO" id="GO:0005886">
    <property type="term" value="C:plasma membrane"/>
    <property type="evidence" value="ECO:0007669"/>
    <property type="project" value="UniProtKB-SubCell"/>
</dbReference>